<feature type="transmembrane region" description="Helical" evidence="10">
    <location>
        <begin position="107"/>
        <end position="135"/>
    </location>
</feature>
<feature type="transmembrane region" description="Helical" evidence="10">
    <location>
        <begin position="76"/>
        <end position="101"/>
    </location>
</feature>
<feature type="transmembrane region" description="Helical" evidence="10">
    <location>
        <begin position="201"/>
        <end position="228"/>
    </location>
</feature>
<keyword evidence="7 8" id="KW-0807">Transducer</keyword>
<dbReference type="Proteomes" id="UP000076420">
    <property type="component" value="Unassembled WGS sequence"/>
</dbReference>
<evidence type="ECO:0000256" key="9">
    <source>
        <dbReference type="SAM" id="MobiDB-lite"/>
    </source>
</evidence>
<dbReference type="PROSITE" id="PS00237">
    <property type="entry name" value="G_PROTEIN_RECEP_F1_1"/>
    <property type="match status" value="1"/>
</dbReference>
<evidence type="ECO:0000313" key="13">
    <source>
        <dbReference type="Proteomes" id="UP000076420"/>
    </source>
</evidence>
<evidence type="ECO:0000256" key="2">
    <source>
        <dbReference type="ARBA" id="ARBA00022692"/>
    </source>
</evidence>
<evidence type="ECO:0000259" key="11">
    <source>
        <dbReference type="PROSITE" id="PS50262"/>
    </source>
</evidence>
<dbReference type="InterPro" id="IPR000276">
    <property type="entry name" value="GPCR_Rhodpsn"/>
</dbReference>
<keyword evidence="5 10" id="KW-0472">Membrane</keyword>
<dbReference type="PANTHER" id="PTHR24243">
    <property type="entry name" value="G-PROTEIN COUPLED RECEPTOR"/>
    <property type="match status" value="1"/>
</dbReference>
<comment type="similarity">
    <text evidence="8">Belongs to the G-protein coupled receptor 1 family.</text>
</comment>
<dbReference type="Gene3D" id="1.20.1070.10">
    <property type="entry name" value="Rhodopsin 7-helix transmembrane proteins"/>
    <property type="match status" value="1"/>
</dbReference>
<dbReference type="Pfam" id="PF00001">
    <property type="entry name" value="7tm_1"/>
    <property type="match status" value="1"/>
</dbReference>
<feature type="transmembrane region" description="Helical" evidence="10">
    <location>
        <begin position="45"/>
        <end position="64"/>
    </location>
</feature>
<gene>
    <name evidence="12" type="primary">106050271</name>
</gene>
<dbReference type="PROSITE" id="PS50262">
    <property type="entry name" value="G_PROTEIN_RECEP_F1_2"/>
    <property type="match status" value="1"/>
</dbReference>
<dbReference type="CDD" id="cd00637">
    <property type="entry name" value="7tm_classA_rhodopsin-like"/>
    <property type="match status" value="1"/>
</dbReference>
<feature type="region of interest" description="Disordered" evidence="9">
    <location>
        <begin position="242"/>
        <end position="263"/>
    </location>
</feature>
<dbReference type="OrthoDB" id="5969463at2759"/>
<evidence type="ECO:0000256" key="3">
    <source>
        <dbReference type="ARBA" id="ARBA00022989"/>
    </source>
</evidence>
<feature type="transmembrane region" description="Helical" evidence="10">
    <location>
        <begin position="156"/>
        <end position="176"/>
    </location>
</feature>
<dbReference type="GO" id="GO:0016020">
    <property type="term" value="C:membrane"/>
    <property type="evidence" value="ECO:0007669"/>
    <property type="project" value="UniProtKB-SubCell"/>
</dbReference>
<evidence type="ECO:0000256" key="6">
    <source>
        <dbReference type="ARBA" id="ARBA00023170"/>
    </source>
</evidence>
<organism evidence="12 13">
    <name type="scientific">Biomphalaria glabrata</name>
    <name type="common">Bloodfluke planorb</name>
    <name type="synonym">Freshwater snail</name>
    <dbReference type="NCBI Taxonomy" id="6526"/>
    <lineage>
        <taxon>Eukaryota</taxon>
        <taxon>Metazoa</taxon>
        <taxon>Spiralia</taxon>
        <taxon>Lophotrochozoa</taxon>
        <taxon>Mollusca</taxon>
        <taxon>Gastropoda</taxon>
        <taxon>Heterobranchia</taxon>
        <taxon>Euthyneura</taxon>
        <taxon>Panpulmonata</taxon>
        <taxon>Hygrophila</taxon>
        <taxon>Lymnaeoidea</taxon>
        <taxon>Planorbidae</taxon>
        <taxon>Biomphalaria</taxon>
    </lineage>
</organism>
<evidence type="ECO:0000256" key="7">
    <source>
        <dbReference type="ARBA" id="ARBA00023224"/>
    </source>
</evidence>
<evidence type="ECO:0000256" key="8">
    <source>
        <dbReference type="RuleBase" id="RU000688"/>
    </source>
</evidence>
<evidence type="ECO:0000256" key="4">
    <source>
        <dbReference type="ARBA" id="ARBA00023040"/>
    </source>
</evidence>
<feature type="domain" description="G-protein coupled receptors family 1 profile" evidence="11">
    <location>
        <begin position="57"/>
        <end position="332"/>
    </location>
</feature>
<dbReference type="PANTHER" id="PTHR24243:SF208">
    <property type="entry name" value="PYROKININ-1 RECEPTOR"/>
    <property type="match status" value="1"/>
</dbReference>
<evidence type="ECO:0000256" key="5">
    <source>
        <dbReference type="ARBA" id="ARBA00023136"/>
    </source>
</evidence>
<reference evidence="12" key="1">
    <citation type="submission" date="2020-05" db="UniProtKB">
        <authorList>
            <consortium name="EnsemblMetazoa"/>
        </authorList>
    </citation>
    <scope>IDENTIFICATION</scope>
    <source>
        <strain evidence="12">BB02</strain>
    </source>
</reference>
<keyword evidence="3 10" id="KW-1133">Transmembrane helix</keyword>
<evidence type="ECO:0000256" key="10">
    <source>
        <dbReference type="SAM" id="Phobius"/>
    </source>
</evidence>
<dbReference type="STRING" id="6526.A0A2C9LQK9"/>
<dbReference type="SUPFAM" id="SSF81321">
    <property type="entry name" value="Family A G protein-coupled receptor-like"/>
    <property type="match status" value="1"/>
</dbReference>
<sequence>THHSFQVTIATDATRALRMNATVAWNETGPWTEGDILTWRITEVLLLPVFFLVGVVGNGLVFYVNHFRLPSNTDTLFKRILAAIDLIDLSLSLPMLLFTVVAPESPAFVPCCRCLSFVALWSALLAGEVLAVISVDRFLKLCLLRKSGLEPPQIKKILLGLIVFTSAAILPTIWLYTKNTIYYIYYDIAVSFCFMDFETRLWYLLIAFSVNLSVCFVAILAVLVVMYIRIILKLRELSAKHSQLKGPTGGDHPSSAEAGKANRQSDAMRKSSLVFIAVTAAFFGCYTPYFVSVLLQATSIVVESNLAPATKAVLDLAKLSPLVSHMINPLIYLISSDQLGKEVKDIILCKNSFRDCFKRRTALPSGNQRL</sequence>
<dbReference type="AlphaFoldDB" id="A0A2C9LQK9"/>
<keyword evidence="6 8" id="KW-0675">Receptor</keyword>
<dbReference type="EnsemblMetazoa" id="BGLB033654-RA">
    <property type="protein sequence ID" value="BGLB033654-PA"/>
    <property type="gene ID" value="BGLB033654"/>
</dbReference>
<evidence type="ECO:0000313" key="12">
    <source>
        <dbReference type="EnsemblMetazoa" id="BGLB033654-PA"/>
    </source>
</evidence>
<protein>
    <recommendedName>
        <fullName evidence="11">G-protein coupled receptors family 1 profile domain-containing protein</fullName>
    </recommendedName>
</protein>
<keyword evidence="2 8" id="KW-0812">Transmembrane</keyword>
<dbReference type="GO" id="GO:0004930">
    <property type="term" value="F:G protein-coupled receptor activity"/>
    <property type="evidence" value="ECO:0007669"/>
    <property type="project" value="UniProtKB-KW"/>
</dbReference>
<keyword evidence="4 8" id="KW-0297">G-protein coupled receptor</keyword>
<evidence type="ECO:0000256" key="1">
    <source>
        <dbReference type="ARBA" id="ARBA00004141"/>
    </source>
</evidence>
<feature type="transmembrane region" description="Helical" evidence="10">
    <location>
        <begin position="273"/>
        <end position="295"/>
    </location>
</feature>
<comment type="subcellular location">
    <subcellularLocation>
        <location evidence="1">Membrane</location>
        <topology evidence="1">Multi-pass membrane protein</topology>
    </subcellularLocation>
</comment>
<proteinExistence type="inferred from homology"/>
<dbReference type="VEuPathDB" id="VectorBase:BGLAX_044913"/>
<dbReference type="InterPro" id="IPR017452">
    <property type="entry name" value="GPCR_Rhodpsn_7TM"/>
</dbReference>
<accession>A0A2C9LQK9</accession>
<name>A0A2C9LQK9_BIOGL</name>
<dbReference type="RefSeq" id="XP_013060680.2">
    <property type="nucleotide sequence ID" value="XM_013205226.2"/>
</dbReference>
<dbReference type="PRINTS" id="PR00237">
    <property type="entry name" value="GPCRRHODOPSN"/>
</dbReference>
<dbReference type="KEGG" id="bgt:106050271"/>
<dbReference type="VEuPathDB" id="VectorBase:BGLB033654"/>